<reference evidence="1 2" key="1">
    <citation type="submission" date="2024-10" db="EMBL/GenBank/DDBJ databases">
        <title>The Natural Products Discovery Center: Release of the First 8490 Sequenced Strains for Exploring Actinobacteria Biosynthetic Diversity.</title>
        <authorList>
            <person name="Kalkreuter E."/>
            <person name="Kautsar S.A."/>
            <person name="Yang D."/>
            <person name="Bader C.D."/>
            <person name="Teijaro C.N."/>
            <person name="Fluegel L."/>
            <person name="Davis C.M."/>
            <person name="Simpson J.R."/>
            <person name="Lauterbach L."/>
            <person name="Steele A.D."/>
            <person name="Gui C."/>
            <person name="Meng S."/>
            <person name="Li G."/>
            <person name="Viehrig K."/>
            <person name="Ye F."/>
            <person name="Su P."/>
            <person name="Kiefer A.F."/>
            <person name="Nichols A."/>
            <person name="Cepeda A.J."/>
            <person name="Yan W."/>
            <person name="Fan B."/>
            <person name="Jiang Y."/>
            <person name="Adhikari A."/>
            <person name="Zheng C.-J."/>
            <person name="Schuster L."/>
            <person name="Cowan T.M."/>
            <person name="Smanski M.J."/>
            <person name="Chevrette M.G."/>
            <person name="De Carvalho L.P.S."/>
            <person name="Shen B."/>
        </authorList>
    </citation>
    <scope>NUCLEOTIDE SEQUENCE [LARGE SCALE GENOMIC DNA]</scope>
    <source>
        <strain evidence="1 2">NPDC012605</strain>
    </source>
</reference>
<evidence type="ECO:0000313" key="2">
    <source>
        <dbReference type="Proteomes" id="UP001602370"/>
    </source>
</evidence>
<dbReference type="Proteomes" id="UP001602370">
    <property type="component" value="Unassembled WGS sequence"/>
</dbReference>
<sequence length="52" mass="5330">MVSILGPVAVTGARGTIDSNRRTRAMELAAFLVLHPGATAPQIDESSPPAAD</sequence>
<keyword evidence="2" id="KW-1185">Reference proteome</keyword>
<proteinExistence type="predicted"/>
<protein>
    <submittedName>
        <fullName evidence="1">Uncharacterized protein</fullName>
    </submittedName>
</protein>
<accession>A0ABW6XZR1</accession>
<evidence type="ECO:0000313" key="1">
    <source>
        <dbReference type="EMBL" id="MFF5922791.1"/>
    </source>
</evidence>
<dbReference type="RefSeq" id="WP_158710558.1">
    <property type="nucleotide sequence ID" value="NZ_JBIBDZ010000011.1"/>
</dbReference>
<organism evidence="1 2">
    <name type="scientific">Streptomyces flavochromogenes</name>
    <dbReference type="NCBI Taxonomy" id="68199"/>
    <lineage>
        <taxon>Bacteria</taxon>
        <taxon>Bacillati</taxon>
        <taxon>Actinomycetota</taxon>
        <taxon>Actinomycetes</taxon>
        <taxon>Kitasatosporales</taxon>
        <taxon>Streptomycetaceae</taxon>
        <taxon>Streptomyces</taxon>
    </lineage>
</organism>
<comment type="caution">
    <text evidence="1">The sequence shown here is derived from an EMBL/GenBank/DDBJ whole genome shotgun (WGS) entry which is preliminary data.</text>
</comment>
<dbReference type="EMBL" id="JBIBDZ010000011">
    <property type="protein sequence ID" value="MFF5922791.1"/>
    <property type="molecule type" value="Genomic_DNA"/>
</dbReference>
<gene>
    <name evidence="1" type="ORF">ACFY8C_31405</name>
</gene>
<name>A0ABW6XZR1_9ACTN</name>